<evidence type="ECO:0000256" key="3">
    <source>
        <dbReference type="ARBA" id="ARBA00022670"/>
    </source>
</evidence>
<keyword evidence="5" id="KW-0378">Hydrolase</keyword>
<dbReference type="GO" id="GO:0006508">
    <property type="term" value="P:proteolysis"/>
    <property type="evidence" value="ECO:0007669"/>
    <property type="project" value="UniProtKB-KW"/>
</dbReference>
<evidence type="ECO:0000313" key="9">
    <source>
        <dbReference type="EMBL" id="RZN73898.1"/>
    </source>
</evidence>
<reference evidence="9 10" key="1">
    <citation type="journal article" date="2019" name="Nat. Microbiol.">
        <title>Wide diversity of methane and short-chain alkane metabolisms in uncultured archaea.</title>
        <authorList>
            <person name="Borrel G."/>
            <person name="Adam P.S."/>
            <person name="McKay L.J."/>
            <person name="Chen L.X."/>
            <person name="Sierra-Garcia I.N."/>
            <person name="Sieber C.M."/>
            <person name="Letourneur Q."/>
            <person name="Ghozlane A."/>
            <person name="Andersen G.L."/>
            <person name="Li W.J."/>
            <person name="Hallam S.J."/>
            <person name="Muyzer G."/>
            <person name="de Oliveira V.M."/>
            <person name="Inskeep W.P."/>
            <person name="Banfield J.F."/>
            <person name="Gribaldo S."/>
        </authorList>
    </citation>
    <scope>NUCLEOTIDE SEQUENCE [LARGE SCALE GENOMIC DNA]</scope>
    <source>
        <strain evidence="9">NM1b</strain>
    </source>
</reference>
<dbReference type="Proteomes" id="UP000320766">
    <property type="component" value="Unassembled WGS sequence"/>
</dbReference>
<evidence type="ECO:0000256" key="2">
    <source>
        <dbReference type="ARBA" id="ARBA00022438"/>
    </source>
</evidence>
<feature type="binding site" evidence="8">
    <location>
        <position position="328"/>
    </location>
    <ligand>
        <name>Zn(2+)</name>
        <dbReference type="ChEBI" id="CHEBI:29105"/>
        <label>2</label>
    </ligand>
</feature>
<evidence type="ECO:0000256" key="5">
    <source>
        <dbReference type="ARBA" id="ARBA00022801"/>
    </source>
</evidence>
<dbReference type="AlphaFoldDB" id="A0A520KZ26"/>
<dbReference type="Gene3D" id="2.40.30.40">
    <property type="entry name" value="Peptidase M42, domain 2"/>
    <property type="match status" value="1"/>
</dbReference>
<dbReference type="GO" id="GO:0004177">
    <property type="term" value="F:aminopeptidase activity"/>
    <property type="evidence" value="ECO:0007669"/>
    <property type="project" value="UniProtKB-UniRule"/>
</dbReference>
<proteinExistence type="inferred from homology"/>
<keyword evidence="2" id="KW-0031">Aminopeptidase</keyword>
<keyword evidence="4 8" id="KW-0479">Metal-binding</keyword>
<feature type="binding site" evidence="8">
    <location>
        <position position="185"/>
    </location>
    <ligand>
        <name>Zn(2+)</name>
        <dbReference type="ChEBI" id="CHEBI:29105"/>
        <label>1</label>
    </ligand>
</feature>
<dbReference type="InterPro" id="IPR008007">
    <property type="entry name" value="Peptidase_M42"/>
</dbReference>
<keyword evidence="3" id="KW-0645">Protease</keyword>
<evidence type="ECO:0000256" key="6">
    <source>
        <dbReference type="PIRNR" id="PIRNR001123"/>
    </source>
</evidence>
<dbReference type="PIRSF" id="PIRSF001123">
    <property type="entry name" value="PepA_GA"/>
    <property type="match status" value="1"/>
</dbReference>
<comment type="cofactor">
    <cofactor evidence="8">
        <name>a divalent metal cation</name>
        <dbReference type="ChEBI" id="CHEBI:60240"/>
    </cofactor>
    <text evidence="8">Binds 2 divalent metal cations per subunit.</text>
</comment>
<evidence type="ECO:0000256" key="7">
    <source>
        <dbReference type="PIRSR" id="PIRSR001123-1"/>
    </source>
</evidence>
<dbReference type="PANTHER" id="PTHR32481">
    <property type="entry name" value="AMINOPEPTIDASE"/>
    <property type="match status" value="1"/>
</dbReference>
<evidence type="ECO:0000313" key="10">
    <source>
        <dbReference type="Proteomes" id="UP000320766"/>
    </source>
</evidence>
<feature type="binding site" evidence="8">
    <location>
        <position position="215"/>
    </location>
    <ligand>
        <name>Zn(2+)</name>
        <dbReference type="ChEBI" id="CHEBI:29105"/>
        <label>2</label>
    </ligand>
</feature>
<dbReference type="InterPro" id="IPR023367">
    <property type="entry name" value="Peptidase_M42_dom2"/>
</dbReference>
<dbReference type="InterPro" id="IPR051464">
    <property type="entry name" value="Peptidase_M42_aminopept"/>
</dbReference>
<comment type="caution">
    <text evidence="9">The sequence shown here is derived from an EMBL/GenBank/DDBJ whole genome shotgun (WGS) entry which is preliminary data.</text>
</comment>
<dbReference type="GO" id="GO:0046872">
    <property type="term" value="F:metal ion binding"/>
    <property type="evidence" value="ECO:0007669"/>
    <property type="project" value="UniProtKB-UniRule"/>
</dbReference>
<accession>A0A520KZ26</accession>
<dbReference type="PANTHER" id="PTHR32481:SF0">
    <property type="entry name" value="AMINOPEPTIDASE YPDE-RELATED"/>
    <property type="match status" value="1"/>
</dbReference>
<gene>
    <name evidence="9" type="ORF">EF807_00050</name>
</gene>
<dbReference type="EMBL" id="RXIL01000001">
    <property type="protein sequence ID" value="RZN73898.1"/>
    <property type="molecule type" value="Genomic_DNA"/>
</dbReference>
<dbReference type="SUPFAM" id="SSF53187">
    <property type="entry name" value="Zn-dependent exopeptidases"/>
    <property type="match status" value="1"/>
</dbReference>
<organism evidence="9 10">
    <name type="scientific">Candidatus Methanolliviera hydrocarbonicum</name>
    <dbReference type="NCBI Taxonomy" id="2491085"/>
    <lineage>
        <taxon>Archaea</taxon>
        <taxon>Methanobacteriati</taxon>
        <taxon>Methanobacteriota</taxon>
        <taxon>Candidatus Methanoliparia</taxon>
        <taxon>Candidatus Methanoliparales</taxon>
        <taxon>Candidatus Methanollivieraceae</taxon>
        <taxon>Candidatus Methanolliviera</taxon>
    </lineage>
</organism>
<feature type="binding site" evidence="8">
    <location>
        <position position="72"/>
    </location>
    <ligand>
        <name>Zn(2+)</name>
        <dbReference type="ChEBI" id="CHEBI:29105"/>
        <label>1</label>
    </ligand>
</feature>
<feature type="binding site" evidence="8">
    <location>
        <position position="237"/>
    </location>
    <ligand>
        <name>Zn(2+)</name>
        <dbReference type="ChEBI" id="CHEBI:29105"/>
        <label>1</label>
    </ligand>
</feature>
<evidence type="ECO:0000256" key="4">
    <source>
        <dbReference type="ARBA" id="ARBA00022723"/>
    </source>
</evidence>
<dbReference type="CDD" id="cd05656">
    <property type="entry name" value="M42_Frv"/>
    <property type="match status" value="1"/>
</dbReference>
<comment type="similarity">
    <text evidence="1 6">Belongs to the peptidase M42 family.</text>
</comment>
<name>A0A520KZ26_9EURY</name>
<dbReference type="Gene3D" id="3.40.630.10">
    <property type="entry name" value="Zn peptidases"/>
    <property type="match status" value="1"/>
</dbReference>
<protein>
    <submittedName>
        <fullName evidence="9">M42 family peptidase</fullName>
    </submittedName>
</protein>
<feature type="binding site" evidence="8">
    <location>
        <position position="185"/>
    </location>
    <ligand>
        <name>Zn(2+)</name>
        <dbReference type="ChEBI" id="CHEBI:29105"/>
        <label>2</label>
    </ligand>
</feature>
<evidence type="ECO:0000256" key="8">
    <source>
        <dbReference type="PIRSR" id="PIRSR001123-2"/>
    </source>
</evidence>
<feature type="active site" description="Proton acceptor" evidence="7">
    <location>
        <position position="214"/>
    </location>
</feature>
<sequence>MNDIKRIIQRLSNSNGISGYEDSVREVLRGEIGKYVDEIREDALGNLITVKNAQNSSESLEYSKKKVMLAAHMDEIGLMAKYIDEKGFIRFVEIGGWFDQSLLNTRVVLHGEKGPILGVIGSKPPHVMKKEDEKKPIKLDDMFIDIGAKNEKEVDEAGIKRGTPITLDMASKDLLNNRITGKAFDNRAGLTVMIEAMKRVRAKCTIYAVGTVQEEVGLKGARTSAFGLDPDLALAIDTTIPGDHPGIEKKESPIEVDEGPAITVADASGRGLLAPKKVIEWLTETAEDNNIPYQLDVSAGGTTDATAIHLTRAGIPSSVISIPTRYIHSQVEVLSLDDINNCAELIARSLENIERYFNG</sequence>
<dbReference type="SUPFAM" id="SSF101821">
    <property type="entry name" value="Aminopeptidase/glucanase lid domain"/>
    <property type="match status" value="1"/>
</dbReference>
<dbReference type="Pfam" id="PF05343">
    <property type="entry name" value="Peptidase_M42"/>
    <property type="match status" value="1"/>
</dbReference>
<evidence type="ECO:0000256" key="1">
    <source>
        <dbReference type="ARBA" id="ARBA00006272"/>
    </source>
</evidence>